<reference evidence="2 3" key="1">
    <citation type="submission" date="2012-12" db="EMBL/GenBank/DDBJ databases">
        <title>Genome Assembly of Photobacterium sp. AK15.</title>
        <authorList>
            <person name="Khatri I."/>
            <person name="Vaidya B."/>
            <person name="Srinivas T.N.R."/>
            <person name="Subramanian S."/>
            <person name="Pinnaka A."/>
        </authorList>
    </citation>
    <scope>NUCLEOTIDE SEQUENCE [LARGE SCALE GENOMIC DNA]</scope>
    <source>
        <strain evidence="2 3">AK15</strain>
    </source>
</reference>
<protein>
    <submittedName>
        <fullName evidence="2">Uncharacterized protein</fullName>
    </submittedName>
</protein>
<gene>
    <name evidence="2" type="ORF">C942_02129</name>
</gene>
<name>L8J829_9GAMM</name>
<dbReference type="PATRIC" id="fig|1056511.3.peg.3202"/>
<feature type="region of interest" description="Disordered" evidence="1">
    <location>
        <begin position="24"/>
        <end position="58"/>
    </location>
</feature>
<sequence length="58" mass="6763">MKHKRVSNKRIKQMMGEINHDGLFDEVINPHGDDQLVEKKQQPMGNSSPEFKIDDENK</sequence>
<organism evidence="2 3">
    <name type="scientific">Photobacterium marinum</name>
    <dbReference type="NCBI Taxonomy" id="1056511"/>
    <lineage>
        <taxon>Bacteria</taxon>
        <taxon>Pseudomonadati</taxon>
        <taxon>Pseudomonadota</taxon>
        <taxon>Gammaproteobacteria</taxon>
        <taxon>Vibrionales</taxon>
        <taxon>Vibrionaceae</taxon>
        <taxon>Photobacterium</taxon>
    </lineage>
</organism>
<evidence type="ECO:0000313" key="2">
    <source>
        <dbReference type="EMBL" id="ELR65035.1"/>
    </source>
</evidence>
<feature type="compositionally biased region" description="Basic and acidic residues" evidence="1">
    <location>
        <begin position="31"/>
        <end position="41"/>
    </location>
</feature>
<evidence type="ECO:0000256" key="1">
    <source>
        <dbReference type="SAM" id="MobiDB-lite"/>
    </source>
</evidence>
<evidence type="ECO:0000313" key="3">
    <source>
        <dbReference type="Proteomes" id="UP000011134"/>
    </source>
</evidence>
<keyword evidence="3" id="KW-1185">Reference proteome</keyword>
<accession>L8J829</accession>
<dbReference type="Proteomes" id="UP000011134">
    <property type="component" value="Unassembled WGS sequence"/>
</dbReference>
<proteinExistence type="predicted"/>
<dbReference type="EMBL" id="AMZO01000021">
    <property type="protein sequence ID" value="ELR65035.1"/>
    <property type="molecule type" value="Genomic_DNA"/>
</dbReference>
<comment type="caution">
    <text evidence="2">The sequence shown here is derived from an EMBL/GenBank/DDBJ whole genome shotgun (WGS) entry which is preliminary data.</text>
</comment>
<dbReference type="RefSeq" id="WP_007467313.1">
    <property type="nucleotide sequence ID" value="NZ_AMZO01000021.1"/>
</dbReference>
<dbReference type="AlphaFoldDB" id="L8J829"/>